<evidence type="ECO:0000313" key="3">
    <source>
        <dbReference type="Proteomes" id="UP000827889"/>
    </source>
</evidence>
<accession>A0ABM3HUG4</accession>
<dbReference type="Pfam" id="PF00201">
    <property type="entry name" value="UDPGT"/>
    <property type="match status" value="1"/>
</dbReference>
<proteinExistence type="inferred from homology"/>
<dbReference type="PANTHER" id="PTHR48048">
    <property type="entry name" value="GLYCOSYLTRANSFERASE"/>
    <property type="match status" value="1"/>
</dbReference>
<protein>
    <submittedName>
        <fullName evidence="4">UDP-glycosyltransferase 71C3-like</fullName>
    </submittedName>
</protein>
<dbReference type="Proteomes" id="UP000827889">
    <property type="component" value="Chromosome 8"/>
</dbReference>
<dbReference type="Gene3D" id="3.40.50.2000">
    <property type="entry name" value="Glycogen Phosphorylase B"/>
    <property type="match status" value="2"/>
</dbReference>
<comment type="similarity">
    <text evidence="1">Belongs to the UDP-glycosyltransferase family.</text>
</comment>
<evidence type="ECO:0000256" key="1">
    <source>
        <dbReference type="ARBA" id="ARBA00009995"/>
    </source>
</evidence>
<dbReference type="InterPro" id="IPR002213">
    <property type="entry name" value="UDP_glucos_trans"/>
</dbReference>
<keyword evidence="2" id="KW-0808">Transferase</keyword>
<gene>
    <name evidence="4" type="primary">LOC125316268</name>
</gene>
<dbReference type="SUPFAM" id="SSF53756">
    <property type="entry name" value="UDP-Glycosyltransferase/glycogen phosphorylase"/>
    <property type="match status" value="1"/>
</dbReference>
<organism evidence="3 4">
    <name type="scientific">Rhodamnia argentea</name>
    <dbReference type="NCBI Taxonomy" id="178133"/>
    <lineage>
        <taxon>Eukaryota</taxon>
        <taxon>Viridiplantae</taxon>
        <taxon>Streptophyta</taxon>
        <taxon>Embryophyta</taxon>
        <taxon>Tracheophyta</taxon>
        <taxon>Spermatophyta</taxon>
        <taxon>Magnoliopsida</taxon>
        <taxon>eudicotyledons</taxon>
        <taxon>Gunneridae</taxon>
        <taxon>Pentapetalae</taxon>
        <taxon>rosids</taxon>
        <taxon>malvids</taxon>
        <taxon>Myrtales</taxon>
        <taxon>Myrtaceae</taxon>
        <taxon>Myrtoideae</taxon>
        <taxon>Myrteae</taxon>
        <taxon>Australasian group</taxon>
        <taxon>Rhodamnia</taxon>
    </lineage>
</organism>
<keyword evidence="3" id="KW-1185">Reference proteome</keyword>
<evidence type="ECO:0000313" key="4">
    <source>
        <dbReference type="RefSeq" id="XP_048140234.1"/>
    </source>
</evidence>
<dbReference type="InterPro" id="IPR050481">
    <property type="entry name" value="UDP-glycosyltransf_plant"/>
</dbReference>
<dbReference type="RefSeq" id="XP_048140234.1">
    <property type="nucleotide sequence ID" value="XM_048284277.1"/>
</dbReference>
<sequence>MTELLALPKLARLSQPGLDGLAKHRFETRTSTTVYGSDNLSTMGFPVPLTQSPLKKTALAEGDCPHHSETLSKSSKRVLEEGERQREIVTLQRAVPFTWIGTFRVPFLRSMSKGNPGGGAIAHGPWWVCVSLCWNSILESFWHGVPIVTWPIYAEQLLNDFTVKELGLAVELRLDYRGKGAGGHLVPAEEIERVIKCWMGGGGAATRKKVKEMREAARDAVKEGGSSYDSIGKLIQDFIKNIE</sequence>
<dbReference type="GeneID" id="125316268"/>
<evidence type="ECO:0000256" key="2">
    <source>
        <dbReference type="ARBA" id="ARBA00022679"/>
    </source>
</evidence>
<dbReference type="PANTHER" id="PTHR48048:SF94">
    <property type="entry name" value="GLYCOSYLTRANSFERASE"/>
    <property type="match status" value="1"/>
</dbReference>
<reference evidence="4" key="1">
    <citation type="submission" date="2025-08" db="UniProtKB">
        <authorList>
            <consortium name="RefSeq"/>
        </authorList>
    </citation>
    <scope>IDENTIFICATION</scope>
    <source>
        <tissue evidence="4">Leaf</tissue>
    </source>
</reference>
<name>A0ABM3HUG4_9MYRT</name>